<dbReference type="AlphaFoldDB" id="A0AAD3S1E4"/>
<name>A0AAD3S1E4_NEPGR</name>
<dbReference type="PANTHER" id="PTHR48475">
    <property type="entry name" value="RIBONUCLEASE H"/>
    <property type="match status" value="1"/>
</dbReference>
<dbReference type="InterPro" id="IPR036397">
    <property type="entry name" value="RNaseH_sf"/>
</dbReference>
<evidence type="ECO:0000313" key="1">
    <source>
        <dbReference type="EMBL" id="GMH02618.1"/>
    </source>
</evidence>
<accession>A0AAD3S1E4</accession>
<protein>
    <submittedName>
        <fullName evidence="1">Uncharacterized protein</fullName>
    </submittedName>
</protein>
<keyword evidence="2" id="KW-1185">Reference proteome</keyword>
<evidence type="ECO:0000313" key="2">
    <source>
        <dbReference type="Proteomes" id="UP001279734"/>
    </source>
</evidence>
<gene>
    <name evidence="1" type="ORF">Nepgr_004457</name>
</gene>
<comment type="caution">
    <text evidence="1">The sequence shown here is derived from an EMBL/GenBank/DDBJ whole genome shotgun (WGS) entry which is preliminary data.</text>
</comment>
<dbReference type="EMBL" id="BSYO01000003">
    <property type="protein sequence ID" value="GMH02618.1"/>
    <property type="molecule type" value="Genomic_DNA"/>
</dbReference>
<reference evidence="1" key="1">
    <citation type="submission" date="2023-05" db="EMBL/GenBank/DDBJ databases">
        <title>Nepenthes gracilis genome sequencing.</title>
        <authorList>
            <person name="Fukushima K."/>
        </authorList>
    </citation>
    <scope>NUCLEOTIDE SEQUENCE</scope>
    <source>
        <strain evidence="1">SING2019-196</strain>
    </source>
</reference>
<dbReference type="Proteomes" id="UP001279734">
    <property type="component" value="Unassembled WGS sequence"/>
</dbReference>
<organism evidence="1 2">
    <name type="scientific">Nepenthes gracilis</name>
    <name type="common">Slender pitcher plant</name>
    <dbReference type="NCBI Taxonomy" id="150966"/>
    <lineage>
        <taxon>Eukaryota</taxon>
        <taxon>Viridiplantae</taxon>
        <taxon>Streptophyta</taxon>
        <taxon>Embryophyta</taxon>
        <taxon>Tracheophyta</taxon>
        <taxon>Spermatophyta</taxon>
        <taxon>Magnoliopsida</taxon>
        <taxon>eudicotyledons</taxon>
        <taxon>Gunneridae</taxon>
        <taxon>Pentapetalae</taxon>
        <taxon>Caryophyllales</taxon>
        <taxon>Nepenthaceae</taxon>
        <taxon>Nepenthes</taxon>
    </lineage>
</organism>
<dbReference type="Gene3D" id="3.30.420.10">
    <property type="entry name" value="Ribonuclease H-like superfamily/Ribonuclease H"/>
    <property type="match status" value="1"/>
</dbReference>
<sequence length="99" mass="11190">MNRTLLYGLKTKLEDTGGSWVDELPSVLWLYCTTPWESTREMPFNLCYGVEAAVPTEVGLLGLRVECFDLATNSQRVRECLDLLPEVHDAAHLRTAAYQ</sequence>
<proteinExistence type="predicted"/>
<dbReference type="GO" id="GO:0003676">
    <property type="term" value="F:nucleic acid binding"/>
    <property type="evidence" value="ECO:0007669"/>
    <property type="project" value="InterPro"/>
</dbReference>
<dbReference type="PANTHER" id="PTHR48475:SF2">
    <property type="entry name" value="RIBONUCLEASE H"/>
    <property type="match status" value="1"/>
</dbReference>